<comment type="similarity">
    <text evidence="1">Belongs to the protein kinase superfamily. NEK Ser/Thr protein kinase family. NIMA subfamily.</text>
</comment>
<keyword evidence="15" id="KW-1185">Reference proteome</keyword>
<keyword evidence="12" id="KW-0812">Transmembrane</keyword>
<keyword evidence="12" id="KW-0472">Membrane</keyword>
<evidence type="ECO:0000313" key="15">
    <source>
        <dbReference type="Proteomes" id="UP001153076"/>
    </source>
</evidence>
<dbReference type="InterPro" id="IPR050660">
    <property type="entry name" value="NEK_Ser/Thr_kinase"/>
</dbReference>
<keyword evidence="6" id="KW-0418">Kinase</keyword>
<feature type="domain" description="Protein kinase" evidence="13">
    <location>
        <begin position="17"/>
        <end position="434"/>
    </location>
</feature>
<keyword evidence="12" id="KW-1133">Transmembrane helix</keyword>
<accession>A0A9Q1KAI5</accession>
<feature type="compositionally biased region" description="Basic and acidic residues" evidence="11">
    <location>
        <begin position="1182"/>
        <end position="1195"/>
    </location>
</feature>
<feature type="region of interest" description="Disordered" evidence="11">
    <location>
        <begin position="439"/>
        <end position="480"/>
    </location>
</feature>
<feature type="region of interest" description="Disordered" evidence="11">
    <location>
        <begin position="1154"/>
        <end position="1226"/>
    </location>
</feature>
<evidence type="ECO:0000256" key="5">
    <source>
        <dbReference type="ARBA" id="ARBA00022741"/>
    </source>
</evidence>
<evidence type="ECO:0000259" key="13">
    <source>
        <dbReference type="PROSITE" id="PS50011"/>
    </source>
</evidence>
<dbReference type="PANTHER" id="PTHR43671:SF98">
    <property type="entry name" value="SERINE_THREONINE-PROTEIN KINASE NEK11"/>
    <property type="match status" value="1"/>
</dbReference>
<dbReference type="PROSITE" id="PS00108">
    <property type="entry name" value="PROTEIN_KINASE_ST"/>
    <property type="match status" value="1"/>
</dbReference>
<dbReference type="GO" id="GO:0005524">
    <property type="term" value="F:ATP binding"/>
    <property type="evidence" value="ECO:0007669"/>
    <property type="project" value="UniProtKB-UniRule"/>
</dbReference>
<dbReference type="InterPro" id="IPR000719">
    <property type="entry name" value="Prot_kinase_dom"/>
</dbReference>
<protein>
    <recommendedName>
        <fullName evidence="2">non-specific serine/threonine protein kinase</fullName>
        <ecNumber evidence="2">2.7.11.1</ecNumber>
    </recommendedName>
</protein>
<evidence type="ECO:0000256" key="7">
    <source>
        <dbReference type="ARBA" id="ARBA00022840"/>
    </source>
</evidence>
<evidence type="ECO:0000256" key="4">
    <source>
        <dbReference type="ARBA" id="ARBA00022679"/>
    </source>
</evidence>
<comment type="caution">
    <text evidence="14">The sequence shown here is derived from an EMBL/GenBank/DDBJ whole genome shotgun (WGS) entry which is preliminary data.</text>
</comment>
<evidence type="ECO:0000256" key="3">
    <source>
        <dbReference type="ARBA" id="ARBA00022527"/>
    </source>
</evidence>
<dbReference type="OrthoDB" id="248923at2759"/>
<evidence type="ECO:0000256" key="6">
    <source>
        <dbReference type="ARBA" id="ARBA00022777"/>
    </source>
</evidence>
<reference evidence="14" key="1">
    <citation type="submission" date="2022-04" db="EMBL/GenBank/DDBJ databases">
        <title>Carnegiea gigantea Genome sequencing and assembly v2.</title>
        <authorList>
            <person name="Copetti D."/>
            <person name="Sanderson M.J."/>
            <person name="Burquez A."/>
            <person name="Wojciechowski M.F."/>
        </authorList>
    </citation>
    <scope>NUCLEOTIDE SEQUENCE</scope>
    <source>
        <strain evidence="14">SGP5-SGP5p</strain>
        <tissue evidence="14">Aerial part</tissue>
    </source>
</reference>
<evidence type="ECO:0000256" key="9">
    <source>
        <dbReference type="ARBA" id="ARBA00048679"/>
    </source>
</evidence>
<feature type="region of interest" description="Disordered" evidence="11">
    <location>
        <begin position="860"/>
        <end position="885"/>
    </location>
</feature>
<dbReference type="InterPro" id="IPR008271">
    <property type="entry name" value="Ser/Thr_kinase_AS"/>
</dbReference>
<feature type="compositionally biased region" description="Polar residues" evidence="11">
    <location>
        <begin position="568"/>
        <end position="583"/>
    </location>
</feature>
<dbReference type="EC" id="2.7.11.1" evidence="2"/>
<dbReference type="SUPFAM" id="SSF56112">
    <property type="entry name" value="Protein kinase-like (PK-like)"/>
    <property type="match status" value="1"/>
</dbReference>
<comment type="catalytic activity">
    <reaction evidence="9">
        <text>L-seryl-[protein] + ATP = O-phospho-L-seryl-[protein] + ADP + H(+)</text>
        <dbReference type="Rhea" id="RHEA:17989"/>
        <dbReference type="Rhea" id="RHEA-COMP:9863"/>
        <dbReference type="Rhea" id="RHEA-COMP:11604"/>
        <dbReference type="ChEBI" id="CHEBI:15378"/>
        <dbReference type="ChEBI" id="CHEBI:29999"/>
        <dbReference type="ChEBI" id="CHEBI:30616"/>
        <dbReference type="ChEBI" id="CHEBI:83421"/>
        <dbReference type="ChEBI" id="CHEBI:456216"/>
        <dbReference type="EC" id="2.7.11.1"/>
    </reaction>
</comment>
<proteinExistence type="inferred from homology"/>
<dbReference type="InterPro" id="IPR011009">
    <property type="entry name" value="Kinase-like_dom_sf"/>
</dbReference>
<feature type="compositionally biased region" description="Polar residues" evidence="11">
    <location>
        <begin position="464"/>
        <end position="480"/>
    </location>
</feature>
<feature type="compositionally biased region" description="Polar residues" evidence="11">
    <location>
        <begin position="1168"/>
        <end position="1177"/>
    </location>
</feature>
<evidence type="ECO:0000256" key="2">
    <source>
        <dbReference type="ARBA" id="ARBA00012513"/>
    </source>
</evidence>
<feature type="compositionally biased region" description="Pro residues" evidence="11">
    <location>
        <begin position="589"/>
        <end position="601"/>
    </location>
</feature>
<dbReference type="SMART" id="SM00220">
    <property type="entry name" value="S_TKc"/>
    <property type="match status" value="1"/>
</dbReference>
<organism evidence="14 15">
    <name type="scientific">Carnegiea gigantea</name>
    <dbReference type="NCBI Taxonomy" id="171969"/>
    <lineage>
        <taxon>Eukaryota</taxon>
        <taxon>Viridiplantae</taxon>
        <taxon>Streptophyta</taxon>
        <taxon>Embryophyta</taxon>
        <taxon>Tracheophyta</taxon>
        <taxon>Spermatophyta</taxon>
        <taxon>Magnoliopsida</taxon>
        <taxon>eudicotyledons</taxon>
        <taxon>Gunneridae</taxon>
        <taxon>Pentapetalae</taxon>
        <taxon>Caryophyllales</taxon>
        <taxon>Cactineae</taxon>
        <taxon>Cactaceae</taxon>
        <taxon>Cactoideae</taxon>
        <taxon>Echinocereeae</taxon>
        <taxon>Carnegiea</taxon>
    </lineage>
</organism>
<feature type="region of interest" description="Disordered" evidence="11">
    <location>
        <begin position="924"/>
        <end position="955"/>
    </location>
</feature>
<dbReference type="GO" id="GO:0055028">
    <property type="term" value="C:cortical microtubule"/>
    <property type="evidence" value="ECO:0007669"/>
    <property type="project" value="TreeGrafter"/>
</dbReference>
<dbReference type="PROSITE" id="PS50011">
    <property type="entry name" value="PROTEIN_KINASE_DOM"/>
    <property type="match status" value="1"/>
</dbReference>
<dbReference type="GO" id="GO:0004674">
    <property type="term" value="F:protein serine/threonine kinase activity"/>
    <property type="evidence" value="ECO:0007669"/>
    <property type="project" value="UniProtKB-KW"/>
</dbReference>
<evidence type="ECO:0000256" key="8">
    <source>
        <dbReference type="ARBA" id="ARBA00047899"/>
    </source>
</evidence>
<evidence type="ECO:0000313" key="14">
    <source>
        <dbReference type="EMBL" id="KAJ8439323.1"/>
    </source>
</evidence>
<feature type="region of interest" description="Disordered" evidence="11">
    <location>
        <begin position="564"/>
        <end position="753"/>
    </location>
</feature>
<evidence type="ECO:0000256" key="11">
    <source>
        <dbReference type="SAM" id="MobiDB-lite"/>
    </source>
</evidence>
<keyword evidence="5 10" id="KW-0547">Nucleotide-binding</keyword>
<feature type="compositionally biased region" description="Low complexity" evidence="11">
    <location>
        <begin position="875"/>
        <end position="885"/>
    </location>
</feature>
<evidence type="ECO:0000256" key="12">
    <source>
        <dbReference type="SAM" id="Phobius"/>
    </source>
</evidence>
<dbReference type="InterPro" id="IPR017441">
    <property type="entry name" value="Protein_kinase_ATP_BS"/>
</dbReference>
<name>A0A9Q1KAI5_9CARY</name>
<gene>
    <name evidence="14" type="ORF">Cgig2_022460</name>
</gene>
<dbReference type="Gene3D" id="3.30.200.20">
    <property type="entry name" value="Phosphorylase Kinase, domain 1"/>
    <property type="match status" value="1"/>
</dbReference>
<dbReference type="GO" id="GO:0007017">
    <property type="term" value="P:microtubule-based process"/>
    <property type="evidence" value="ECO:0007669"/>
    <property type="project" value="TreeGrafter"/>
</dbReference>
<dbReference type="PROSITE" id="PS00107">
    <property type="entry name" value="PROTEIN_KINASE_ATP"/>
    <property type="match status" value="1"/>
</dbReference>
<dbReference type="Pfam" id="PF00069">
    <property type="entry name" value="Pkinase"/>
    <property type="match status" value="2"/>
</dbReference>
<keyword evidence="3" id="KW-0723">Serine/threonine-protein kinase</keyword>
<sequence length="1303" mass="144092">MTGRGSKEEMESRMDQYEIMEQIGRGAFGAAILVHHKVEKKKYVLKKIRLARQTERCRRSAHQEMALIARIQHPYIVEFKEAWVEKVRSRATAKVETCEYTFKESSDFFNVGLWILLVLMIEYSRAELMKKANGTYFPEEKLCKWFTQLLLAVDYLHSNYVLHRDLKCSNIFLTKDQDVRLGGFLFCSCVVIECLQDHLLAIFAGDFGLAKTLKADDLASSHLENDQLAYERRKGINSPLPFLSFLCLRVELAIRFLLLGGTCKFVLTRMLIFLSCVVGTPNYMCPELLADIPYGFKSDIWSLGCCMYEMAAHRPAFKAFVSLSTLVCICAVAMITEIMSYCFRVGNIVFQVLDAQLPFNFYMYWLGMNKDMAGLISKINRSSIGPLPSCYSPSFILVVHIPKLIRRKTLIKGMLRKNPEHRPSASEILKHPYLQPSVKMYRPSSSPSPEKPISTVPEGRKTMAESQNSNGSCSDKDSSVSTEKNIPVLVYCENKATETDILSDAEVDYGSPHQHDEKHCASVCSAYMHEQEVMKQANDEPKSTSESKQPKTIKNILMALKEGKTRENSSPMRSSRARTSQRANVEVPPKVPKPTIVPPTVKPSGDSPMTVPARTSSDCAKRVHGSPSLKHQLPITESLPKTKPRHDVVPSPGSTKQVAEDGYGITARPRQKTPPSNLGRRPSFAGRIKQPGIDGANAANDSMKASPGEIAGESDGTVVVRKSPSIPATEEVKQETGRGMRGPPKPTRADSNNSISSCVSLQAFELSDDATTPFRSRLEQHIHDHEAVTHAEQFESHRPSSAFAPISNTKMLENSTGRVSHHNDAVVHAEHLEPYCRSSDSASCLYPEIPGHIFSKAIGDHGTANHADHTESHRPSSASSSHFCSKMPGNVSGKIHRHENQGDLLYVETFSFCSSPLSSSQENLQKESCGHSQQISYAADDSEVNSDHPNVGSGANTMVSETFSFASNSRTQENMPKESYGHSRCLSCAVDNSHSEINSEYHNVGFVADDMVSESDASVKPTCRSWEEVSICNDYFSPSRLNGTSDSMPYSNPTTLSGNHDKFTVKESLLVGGDNIPSSVPVSAAKNNMQQDTEFIVQNLSPEKEVAATVPLAVNDVIHVIRQSSFCVGSEQPVVETVERNMDVGAFINVARDDRGTGNRATAGSLKPPSNCQQHVSPRSDIPMRSRPLENHESESISMESTGTAVEKPDSSEPGTPQICTNERHPPAKEVLDVKSFRQRAEALEGLLELSADLLEQNRLEELAVVLKPFGKDKVSPRETAIWLARSLKGMMIEDSSRASWSS</sequence>
<dbReference type="PANTHER" id="PTHR43671">
    <property type="entry name" value="SERINE/THREONINE-PROTEIN KINASE NEK"/>
    <property type="match status" value="1"/>
</dbReference>
<evidence type="ECO:0000256" key="10">
    <source>
        <dbReference type="PROSITE-ProRule" id="PRU10141"/>
    </source>
</evidence>
<comment type="catalytic activity">
    <reaction evidence="8">
        <text>L-threonyl-[protein] + ATP = O-phospho-L-threonyl-[protein] + ADP + H(+)</text>
        <dbReference type="Rhea" id="RHEA:46608"/>
        <dbReference type="Rhea" id="RHEA-COMP:11060"/>
        <dbReference type="Rhea" id="RHEA-COMP:11605"/>
        <dbReference type="ChEBI" id="CHEBI:15378"/>
        <dbReference type="ChEBI" id="CHEBI:30013"/>
        <dbReference type="ChEBI" id="CHEBI:30616"/>
        <dbReference type="ChEBI" id="CHEBI:61977"/>
        <dbReference type="ChEBI" id="CHEBI:456216"/>
        <dbReference type="EC" id="2.7.11.1"/>
    </reaction>
</comment>
<dbReference type="Proteomes" id="UP001153076">
    <property type="component" value="Unassembled WGS sequence"/>
</dbReference>
<keyword evidence="4" id="KW-0808">Transferase</keyword>
<dbReference type="Gene3D" id="1.10.510.10">
    <property type="entry name" value="Transferase(Phosphotransferase) domain 1"/>
    <property type="match status" value="1"/>
</dbReference>
<keyword evidence="7 10" id="KW-0067">ATP-binding</keyword>
<dbReference type="EMBL" id="JAKOGI010000222">
    <property type="protein sequence ID" value="KAJ8439323.1"/>
    <property type="molecule type" value="Genomic_DNA"/>
</dbReference>
<feature type="binding site" evidence="10">
    <location>
        <position position="46"/>
    </location>
    <ligand>
        <name>ATP</name>
        <dbReference type="ChEBI" id="CHEBI:30616"/>
    </ligand>
</feature>
<feature type="transmembrane region" description="Helical" evidence="12">
    <location>
        <begin position="316"/>
        <end position="335"/>
    </location>
</feature>
<evidence type="ECO:0000256" key="1">
    <source>
        <dbReference type="ARBA" id="ARBA00010886"/>
    </source>
</evidence>